<proteinExistence type="predicted"/>
<name>A0A6A0H2G8_HYAAZ</name>
<evidence type="ECO:0000256" key="1">
    <source>
        <dbReference type="SAM" id="MobiDB-lite"/>
    </source>
</evidence>
<dbReference type="EMBL" id="JQDR03008729">
    <property type="protein sequence ID" value="KAA0196742.1"/>
    <property type="molecule type" value="Genomic_DNA"/>
</dbReference>
<dbReference type="PANTHER" id="PTHR22437:SF0">
    <property type="entry name" value="FI21431P1"/>
    <property type="match status" value="1"/>
</dbReference>
<dbReference type="Pfam" id="PF10264">
    <property type="entry name" value="WHD_Storkhead"/>
    <property type="match status" value="1"/>
</dbReference>
<feature type="domain" description="Winged helix Storkhead-box1" evidence="2">
    <location>
        <begin position="31"/>
        <end position="107"/>
    </location>
</feature>
<organism evidence="3">
    <name type="scientific">Hyalella azteca</name>
    <name type="common">Amphipod</name>
    <dbReference type="NCBI Taxonomy" id="294128"/>
    <lineage>
        <taxon>Eukaryota</taxon>
        <taxon>Metazoa</taxon>
        <taxon>Ecdysozoa</taxon>
        <taxon>Arthropoda</taxon>
        <taxon>Crustacea</taxon>
        <taxon>Multicrustacea</taxon>
        <taxon>Malacostraca</taxon>
        <taxon>Eumalacostraca</taxon>
        <taxon>Peracarida</taxon>
        <taxon>Amphipoda</taxon>
        <taxon>Senticaudata</taxon>
        <taxon>Talitrida</taxon>
        <taxon>Talitroidea</taxon>
        <taxon>Hyalellidae</taxon>
        <taxon>Hyalella</taxon>
    </lineage>
</organism>
<dbReference type="AlphaFoldDB" id="A0A6A0H2G8"/>
<comment type="caution">
    <text evidence="3">The sequence shown here is derived from an EMBL/GenBank/DDBJ whole genome shotgun (WGS) entry which is preliminary data.</text>
</comment>
<reference evidence="3" key="1">
    <citation type="submission" date="2014-08" db="EMBL/GenBank/DDBJ databases">
        <authorList>
            <person name="Murali S."/>
            <person name="Richards S."/>
            <person name="Bandaranaike D."/>
            <person name="Bellair M."/>
            <person name="Blankenburg K."/>
            <person name="Chao H."/>
            <person name="Dinh H."/>
            <person name="Doddapaneni H."/>
            <person name="Dugan-Rocha S."/>
            <person name="Elkadiri S."/>
            <person name="Gnanaolivu R."/>
            <person name="Hughes D."/>
            <person name="Lee S."/>
            <person name="Li M."/>
            <person name="Ming W."/>
            <person name="Munidasa M."/>
            <person name="Muniz J."/>
            <person name="Nguyen L."/>
            <person name="Osuji N."/>
            <person name="Pu L.-L."/>
            <person name="Puazo M."/>
            <person name="Skinner E."/>
            <person name="Qu C."/>
            <person name="Quiroz J."/>
            <person name="Raj R."/>
            <person name="Weissenberger G."/>
            <person name="Xin Y."/>
            <person name="Zou X."/>
            <person name="Han Y."/>
            <person name="Worley K."/>
            <person name="Muzny D."/>
            <person name="Gibbs R."/>
        </authorList>
    </citation>
    <scope>NUCLEOTIDE SEQUENCE</scope>
    <source>
        <strain evidence="3">HAZT.00-mixed</strain>
        <tissue evidence="3">Whole organism</tissue>
    </source>
</reference>
<protein>
    <recommendedName>
        <fullName evidence="2">Winged helix Storkhead-box1 domain-containing protein</fullName>
    </recommendedName>
</protein>
<sequence>MTPVEDTGVLTQLLGVRVFLPWGGEVSGCRITPVQKGQFTPLGPALCWVLHAEGGSNVSMRDLRDALIHHFPSLIPPDEETTHAALTELIKQRRIFHAGKGYSLVTPGTYGHSATLPDFAHHPPFRLMTTSEALTRAHGAAEVIPAGSITHAAVQTDLADLLTHHNHPAPDDGDARAASLRSGKLGTFVSTTAIATYFGKDLTDISVRVDRSGSMLSKLLRVSSPRMGSFSAQFPPPEWSRANTCQRHGHCRATQTPLVTQLAAAPEDTATASSQWVSRSSSLPRRHARPLSSTFHAAPEVLSNGPSPSHRHRHRSPSPSHALQGGCTSHNAAYSNPYQNMALHNQHNKQQQDEFACNKQALHGNYSIYGYAIDGLPPRPPIPSSIHYDFMHRRTLSASPRRMLPRVAQADTPSAALMTLCMSPKRASMTMSSNITLTLILLKLFRFWHIESNPKYLMVPAVETVGAGDNNSVRTYPSLSELNFSSLAAQKILRGVSINSIDTLLEVNIAAGEVAKPQEPVTNTDFGYL</sequence>
<dbReference type="OrthoDB" id="10020110at2759"/>
<dbReference type="InterPro" id="IPR019391">
    <property type="entry name" value="Storkhead-box_WHD"/>
</dbReference>
<reference evidence="3" key="2">
    <citation type="journal article" date="2018" name="Environ. Sci. Technol.">
        <title>The Toxicogenome of Hyalella azteca: A Model for Sediment Ecotoxicology and Evolutionary Toxicology.</title>
        <authorList>
            <person name="Poynton H.C."/>
            <person name="Hasenbein S."/>
            <person name="Benoit J.B."/>
            <person name="Sepulveda M.S."/>
            <person name="Poelchau M.F."/>
            <person name="Hughes D.S.T."/>
            <person name="Murali S.C."/>
            <person name="Chen S."/>
            <person name="Glastad K.M."/>
            <person name="Goodisman M.A.D."/>
            <person name="Werren J.H."/>
            <person name="Vineis J.H."/>
            <person name="Bowen J.L."/>
            <person name="Friedrich M."/>
            <person name="Jones J."/>
            <person name="Robertson H.M."/>
            <person name="Feyereisen R."/>
            <person name="Mechler-Hickson A."/>
            <person name="Mathers N."/>
            <person name="Lee C.E."/>
            <person name="Colbourne J.K."/>
            <person name="Biales A."/>
            <person name="Johnston J.S."/>
            <person name="Wellborn G.A."/>
            <person name="Rosendale A.J."/>
            <person name="Cridge A.G."/>
            <person name="Munoz-Torres M.C."/>
            <person name="Bain P.A."/>
            <person name="Manny A.R."/>
            <person name="Major K.M."/>
            <person name="Lambert F.N."/>
            <person name="Vulpe C.D."/>
            <person name="Tuck P."/>
            <person name="Blalock B.J."/>
            <person name="Lin Y.Y."/>
            <person name="Smith M.E."/>
            <person name="Ochoa-Acuna H."/>
            <person name="Chen M.M."/>
            <person name="Childers C.P."/>
            <person name="Qu J."/>
            <person name="Dugan S."/>
            <person name="Lee S.L."/>
            <person name="Chao H."/>
            <person name="Dinh H."/>
            <person name="Han Y."/>
            <person name="Doddapaneni H."/>
            <person name="Worley K.C."/>
            <person name="Muzny D.M."/>
            <person name="Gibbs R.A."/>
            <person name="Richards S."/>
        </authorList>
    </citation>
    <scope>NUCLEOTIDE SEQUENCE</scope>
    <source>
        <strain evidence="3">HAZT.00-mixed</strain>
        <tissue evidence="3">Whole organism</tissue>
    </source>
</reference>
<dbReference type="GO" id="GO:0000977">
    <property type="term" value="F:RNA polymerase II transcription regulatory region sequence-specific DNA binding"/>
    <property type="evidence" value="ECO:0007669"/>
    <property type="project" value="TreeGrafter"/>
</dbReference>
<dbReference type="GO" id="GO:0006357">
    <property type="term" value="P:regulation of transcription by RNA polymerase II"/>
    <property type="evidence" value="ECO:0007669"/>
    <property type="project" value="InterPro"/>
</dbReference>
<feature type="compositionally biased region" description="Polar residues" evidence="1">
    <location>
        <begin position="270"/>
        <end position="283"/>
    </location>
</feature>
<evidence type="ECO:0000313" key="3">
    <source>
        <dbReference type="EMBL" id="KAA0196742.1"/>
    </source>
</evidence>
<dbReference type="Proteomes" id="UP000711488">
    <property type="component" value="Unassembled WGS sequence"/>
</dbReference>
<evidence type="ECO:0000259" key="2">
    <source>
        <dbReference type="Pfam" id="PF10264"/>
    </source>
</evidence>
<reference evidence="3" key="3">
    <citation type="submission" date="2019-06" db="EMBL/GenBank/DDBJ databases">
        <authorList>
            <person name="Poynton C."/>
            <person name="Hasenbein S."/>
            <person name="Benoit J.B."/>
            <person name="Sepulveda M.S."/>
            <person name="Poelchau M.F."/>
            <person name="Murali S.C."/>
            <person name="Chen S."/>
            <person name="Glastad K.M."/>
            <person name="Werren J.H."/>
            <person name="Vineis J.H."/>
            <person name="Bowen J.L."/>
            <person name="Friedrich M."/>
            <person name="Jones J."/>
            <person name="Robertson H.M."/>
            <person name="Feyereisen R."/>
            <person name="Mechler-Hickson A."/>
            <person name="Mathers N."/>
            <person name="Lee C.E."/>
            <person name="Colbourne J.K."/>
            <person name="Biales A."/>
            <person name="Johnston J.S."/>
            <person name="Wellborn G.A."/>
            <person name="Rosendale A.J."/>
            <person name="Cridge A.G."/>
            <person name="Munoz-Torres M.C."/>
            <person name="Bain P.A."/>
            <person name="Manny A.R."/>
            <person name="Major K.M."/>
            <person name="Lambert F.N."/>
            <person name="Vulpe C.D."/>
            <person name="Tuck P."/>
            <person name="Blalock B.J."/>
            <person name="Lin Y.-Y."/>
            <person name="Smith M.E."/>
            <person name="Ochoa-Acuna H."/>
            <person name="Chen M.-J.M."/>
            <person name="Childers C.P."/>
            <person name="Qu J."/>
            <person name="Dugan S."/>
            <person name="Lee S.L."/>
            <person name="Chao H."/>
            <person name="Dinh H."/>
            <person name="Han Y."/>
            <person name="Doddapaneni H."/>
            <person name="Worley K.C."/>
            <person name="Muzny D.M."/>
            <person name="Gibbs R.A."/>
            <person name="Richards S."/>
        </authorList>
    </citation>
    <scope>NUCLEOTIDE SEQUENCE</scope>
    <source>
        <strain evidence="3">HAZT.00-mixed</strain>
        <tissue evidence="3">Whole organism</tissue>
    </source>
</reference>
<dbReference type="GO" id="GO:0005737">
    <property type="term" value="C:cytoplasm"/>
    <property type="evidence" value="ECO:0007669"/>
    <property type="project" value="TreeGrafter"/>
</dbReference>
<dbReference type="GO" id="GO:0005634">
    <property type="term" value="C:nucleus"/>
    <property type="evidence" value="ECO:0007669"/>
    <property type="project" value="TreeGrafter"/>
</dbReference>
<gene>
    <name evidence="3" type="ORF">HAZT_HAZT003872</name>
</gene>
<feature type="region of interest" description="Disordered" evidence="1">
    <location>
        <begin position="266"/>
        <end position="325"/>
    </location>
</feature>
<dbReference type="PANTHER" id="PTHR22437">
    <property type="entry name" value="WINGED HELIX DOMAIN-CONTAINING PROTEIN"/>
    <property type="match status" value="1"/>
</dbReference>
<accession>A0A6A0H2G8</accession>
<dbReference type="InterPro" id="IPR040126">
    <property type="entry name" value="STOX1/2"/>
</dbReference>